<evidence type="ECO:0000313" key="3">
    <source>
        <dbReference type="Proteomes" id="UP001595979"/>
    </source>
</evidence>
<organism evidence="2 3">
    <name type="scientific">Deinococcus petrolearius</name>
    <dbReference type="NCBI Taxonomy" id="1751295"/>
    <lineage>
        <taxon>Bacteria</taxon>
        <taxon>Thermotogati</taxon>
        <taxon>Deinococcota</taxon>
        <taxon>Deinococci</taxon>
        <taxon>Deinococcales</taxon>
        <taxon>Deinococcaceae</taxon>
        <taxon>Deinococcus</taxon>
    </lineage>
</organism>
<name>A0ABW1DE88_9DEIO</name>
<dbReference type="Proteomes" id="UP001595979">
    <property type="component" value="Unassembled WGS sequence"/>
</dbReference>
<comment type="caution">
    <text evidence="2">The sequence shown here is derived from an EMBL/GenBank/DDBJ whole genome shotgun (WGS) entry which is preliminary data.</text>
</comment>
<protein>
    <submittedName>
        <fullName evidence="2">Uncharacterized protein</fullName>
    </submittedName>
</protein>
<proteinExistence type="predicted"/>
<gene>
    <name evidence="2" type="ORF">ACFPQ6_01730</name>
</gene>
<dbReference type="RefSeq" id="WP_380045777.1">
    <property type="nucleotide sequence ID" value="NZ_JBHSOH010000003.1"/>
</dbReference>
<reference evidence="3" key="1">
    <citation type="journal article" date="2019" name="Int. J. Syst. Evol. Microbiol.">
        <title>The Global Catalogue of Microorganisms (GCM) 10K type strain sequencing project: providing services to taxonomists for standard genome sequencing and annotation.</title>
        <authorList>
            <consortium name="The Broad Institute Genomics Platform"/>
            <consortium name="The Broad Institute Genome Sequencing Center for Infectious Disease"/>
            <person name="Wu L."/>
            <person name="Ma J."/>
        </authorList>
    </citation>
    <scope>NUCLEOTIDE SEQUENCE [LARGE SCALE GENOMIC DNA]</scope>
    <source>
        <strain evidence="3">CGMCC 1.15053</strain>
    </source>
</reference>
<dbReference type="EMBL" id="JBHSOH010000003">
    <property type="protein sequence ID" value="MFC5847017.1"/>
    <property type="molecule type" value="Genomic_DNA"/>
</dbReference>
<evidence type="ECO:0000256" key="1">
    <source>
        <dbReference type="SAM" id="MobiDB-lite"/>
    </source>
</evidence>
<evidence type="ECO:0000313" key="2">
    <source>
        <dbReference type="EMBL" id="MFC5847017.1"/>
    </source>
</evidence>
<keyword evidence="3" id="KW-1185">Reference proteome</keyword>
<sequence length="87" mass="9334">MSRSTVPKPPRHSSQARPADTTYRAGCQRTWAVASAEPDLAYTEQAFPECPSCLHRVEPDGAPPFCTLRPVGSAHPFAALAALNLSD</sequence>
<feature type="region of interest" description="Disordered" evidence="1">
    <location>
        <begin position="1"/>
        <end position="22"/>
    </location>
</feature>
<accession>A0ABW1DE88</accession>